<dbReference type="Proteomes" id="UP000278886">
    <property type="component" value="Chromosome"/>
</dbReference>
<keyword evidence="1" id="KW-0732">Signal</keyword>
<dbReference type="RefSeq" id="WP_120762882.1">
    <property type="nucleotide sequence ID" value="NZ_CP032630.1"/>
</dbReference>
<organism evidence="2 3">
    <name type="scientific">Protaetiibacter intestinalis</name>
    <dbReference type="NCBI Taxonomy" id="2419774"/>
    <lineage>
        <taxon>Bacteria</taxon>
        <taxon>Bacillati</taxon>
        <taxon>Actinomycetota</taxon>
        <taxon>Actinomycetes</taxon>
        <taxon>Micrococcales</taxon>
        <taxon>Microbacteriaceae</taxon>
        <taxon>Protaetiibacter</taxon>
    </lineage>
</organism>
<keyword evidence="3" id="KW-1185">Reference proteome</keyword>
<evidence type="ECO:0000313" key="3">
    <source>
        <dbReference type="Proteomes" id="UP000278886"/>
    </source>
</evidence>
<dbReference type="EMBL" id="CP032630">
    <property type="protein sequence ID" value="AYF98535.1"/>
    <property type="molecule type" value="Genomic_DNA"/>
</dbReference>
<dbReference type="InterPro" id="IPR021903">
    <property type="entry name" value="DUF3515"/>
</dbReference>
<sequence length="167" mass="17378">MRIARVPVAAAVAVALAASLSGCTPIVAMDPADDANNPGCADVIVRLPDTVGDQQRRQTNAQATGAWGDPVSVLLYCGVEVPSASTTRCIEIDGIFWLVDGDDAPSYILTSYGREPAVDVVIDTEKVGSTPVLMDLQRAVSYTTPNGHECTDLDDADIIDSDSGLGG</sequence>
<evidence type="ECO:0000256" key="1">
    <source>
        <dbReference type="SAM" id="SignalP"/>
    </source>
</evidence>
<protein>
    <submittedName>
        <fullName evidence="2">DUF3515 domain-containing protein</fullName>
    </submittedName>
</protein>
<evidence type="ECO:0000313" key="2">
    <source>
        <dbReference type="EMBL" id="AYF98535.1"/>
    </source>
</evidence>
<dbReference type="AlphaFoldDB" id="A0A387BBR2"/>
<dbReference type="OrthoDB" id="4331648at2"/>
<gene>
    <name evidence="2" type="ORF">D7I47_09855</name>
</gene>
<feature type="signal peptide" evidence="1">
    <location>
        <begin position="1"/>
        <end position="28"/>
    </location>
</feature>
<feature type="chain" id="PRO_5017479689" evidence="1">
    <location>
        <begin position="29"/>
        <end position="167"/>
    </location>
</feature>
<reference evidence="3" key="1">
    <citation type="submission" date="2018-09" db="EMBL/GenBank/DDBJ databases">
        <title>Genome sequencing of strain 2DFWR-13.</title>
        <authorList>
            <person name="Heo J."/>
            <person name="Kim S.-J."/>
            <person name="Kwon S.-W."/>
        </authorList>
    </citation>
    <scope>NUCLEOTIDE SEQUENCE [LARGE SCALE GENOMIC DNA]</scope>
    <source>
        <strain evidence="3">2DFWR-13</strain>
    </source>
</reference>
<dbReference type="PROSITE" id="PS51257">
    <property type="entry name" value="PROKAR_LIPOPROTEIN"/>
    <property type="match status" value="1"/>
</dbReference>
<dbReference type="KEGG" id="lyd:D7I47_09855"/>
<name>A0A387BBR2_9MICO</name>
<dbReference type="Pfam" id="PF12028">
    <property type="entry name" value="DUF3515"/>
    <property type="match status" value="1"/>
</dbReference>
<accession>A0A387BBR2</accession>
<proteinExistence type="predicted"/>